<gene>
    <name evidence="4" type="ORF">E6K80_06025</name>
</gene>
<feature type="domain" description="CBS" evidence="3">
    <location>
        <begin position="7"/>
        <end position="64"/>
    </location>
</feature>
<dbReference type="InterPro" id="IPR051257">
    <property type="entry name" value="Diverse_CBS-Domain"/>
</dbReference>
<dbReference type="PANTHER" id="PTHR43080">
    <property type="entry name" value="CBS DOMAIN-CONTAINING PROTEIN CBSX3, MITOCHONDRIAL"/>
    <property type="match status" value="1"/>
</dbReference>
<dbReference type="SUPFAM" id="SSF54631">
    <property type="entry name" value="CBS-domain pair"/>
    <property type="match status" value="1"/>
</dbReference>
<dbReference type="Gene3D" id="3.10.580.10">
    <property type="entry name" value="CBS-domain"/>
    <property type="match status" value="1"/>
</dbReference>
<sequence length="143" mass="16001">MRLDECMTRGVECVHPDTMLQEVARKMRDLDVGTIPVCGNEDRLVGILTDRDITIRSVSLGMDPKSTRVDQVMTPAVVFCYEDQPIEEAARLMEDRQIRRLPVLDHDRRLTGILSLGDLAVSGPDERQLAAEALEAISITTPR</sequence>
<organism evidence="4 5">
    <name type="scientific">Eiseniibacteriota bacterium</name>
    <dbReference type="NCBI Taxonomy" id="2212470"/>
    <lineage>
        <taxon>Bacteria</taxon>
        <taxon>Candidatus Eiseniibacteriota</taxon>
    </lineage>
</organism>
<dbReference type="InterPro" id="IPR046342">
    <property type="entry name" value="CBS_dom_sf"/>
</dbReference>
<accession>A0A538U5Z8</accession>
<dbReference type="Proteomes" id="UP000319836">
    <property type="component" value="Unassembled WGS sequence"/>
</dbReference>
<evidence type="ECO:0000313" key="4">
    <source>
        <dbReference type="EMBL" id="TMQ71295.1"/>
    </source>
</evidence>
<evidence type="ECO:0000256" key="1">
    <source>
        <dbReference type="ARBA" id="ARBA00023122"/>
    </source>
</evidence>
<dbReference type="InterPro" id="IPR000644">
    <property type="entry name" value="CBS_dom"/>
</dbReference>
<protein>
    <submittedName>
        <fullName evidence="4">CBS domain-containing protein</fullName>
    </submittedName>
</protein>
<evidence type="ECO:0000256" key="2">
    <source>
        <dbReference type="PROSITE-ProRule" id="PRU00703"/>
    </source>
</evidence>
<dbReference type="PROSITE" id="PS51371">
    <property type="entry name" value="CBS"/>
    <property type="match status" value="2"/>
</dbReference>
<comment type="caution">
    <text evidence="4">The sequence shown here is derived from an EMBL/GenBank/DDBJ whole genome shotgun (WGS) entry which is preliminary data.</text>
</comment>
<reference evidence="4 5" key="1">
    <citation type="journal article" date="2019" name="Nat. Microbiol.">
        <title>Mediterranean grassland soil C-N compound turnover is dependent on rainfall and depth, and is mediated by genomically divergent microorganisms.</title>
        <authorList>
            <person name="Diamond S."/>
            <person name="Andeer P.F."/>
            <person name="Li Z."/>
            <person name="Crits-Christoph A."/>
            <person name="Burstein D."/>
            <person name="Anantharaman K."/>
            <person name="Lane K.R."/>
            <person name="Thomas B.C."/>
            <person name="Pan C."/>
            <person name="Northen T.R."/>
            <person name="Banfield J.F."/>
        </authorList>
    </citation>
    <scope>NUCLEOTIDE SEQUENCE [LARGE SCALE GENOMIC DNA]</scope>
    <source>
        <strain evidence="4">WS_10</strain>
    </source>
</reference>
<dbReference type="AlphaFoldDB" id="A0A538U5Z8"/>
<feature type="domain" description="CBS" evidence="3">
    <location>
        <begin position="73"/>
        <end position="129"/>
    </location>
</feature>
<dbReference type="SMART" id="SM00116">
    <property type="entry name" value="CBS"/>
    <property type="match status" value="2"/>
</dbReference>
<evidence type="ECO:0000313" key="5">
    <source>
        <dbReference type="Proteomes" id="UP000319836"/>
    </source>
</evidence>
<dbReference type="CDD" id="cd04622">
    <property type="entry name" value="CBS_pair_HRP1_like"/>
    <property type="match status" value="1"/>
</dbReference>
<dbReference type="EMBL" id="VBPA01000134">
    <property type="protein sequence ID" value="TMQ71295.1"/>
    <property type="molecule type" value="Genomic_DNA"/>
</dbReference>
<proteinExistence type="predicted"/>
<dbReference type="PANTHER" id="PTHR43080:SF2">
    <property type="entry name" value="CBS DOMAIN-CONTAINING PROTEIN"/>
    <property type="match status" value="1"/>
</dbReference>
<evidence type="ECO:0000259" key="3">
    <source>
        <dbReference type="PROSITE" id="PS51371"/>
    </source>
</evidence>
<keyword evidence="1 2" id="KW-0129">CBS domain</keyword>
<name>A0A538U5Z8_UNCEI</name>
<dbReference type="Pfam" id="PF00571">
    <property type="entry name" value="CBS"/>
    <property type="match status" value="2"/>
</dbReference>